<organism evidence="2 3">
    <name type="scientific">Brachionus plicatilis</name>
    <name type="common">Marine rotifer</name>
    <name type="synonym">Brachionus muelleri</name>
    <dbReference type="NCBI Taxonomy" id="10195"/>
    <lineage>
        <taxon>Eukaryota</taxon>
        <taxon>Metazoa</taxon>
        <taxon>Spiralia</taxon>
        <taxon>Gnathifera</taxon>
        <taxon>Rotifera</taxon>
        <taxon>Eurotatoria</taxon>
        <taxon>Monogononta</taxon>
        <taxon>Pseudotrocha</taxon>
        <taxon>Ploima</taxon>
        <taxon>Brachionidae</taxon>
        <taxon>Brachionus</taxon>
    </lineage>
</organism>
<dbReference type="InterPro" id="IPR050863">
    <property type="entry name" value="CenT-Element_Derived"/>
</dbReference>
<dbReference type="PANTHER" id="PTHR19303">
    <property type="entry name" value="TRANSPOSON"/>
    <property type="match status" value="1"/>
</dbReference>
<dbReference type="GO" id="GO:0003677">
    <property type="term" value="F:DNA binding"/>
    <property type="evidence" value="ECO:0007669"/>
    <property type="project" value="InterPro"/>
</dbReference>
<dbReference type="InterPro" id="IPR007889">
    <property type="entry name" value="HTH_Psq"/>
</dbReference>
<evidence type="ECO:0000259" key="1">
    <source>
        <dbReference type="Pfam" id="PF04218"/>
    </source>
</evidence>
<dbReference type="AlphaFoldDB" id="A0A3M7QZ12"/>
<comment type="caution">
    <text evidence="2">The sequence shown here is derived from an EMBL/GenBank/DDBJ whole genome shotgun (WGS) entry which is preliminary data.</text>
</comment>
<dbReference type="STRING" id="10195.A0A3M7QZ12"/>
<sequence length="147" mass="16766">MNEKQVCKKRKCISLEVKIDIIKKHTEQKITTSKLAKEYNVNASTISTILSSKAKILEHYEKNLAGPEKKRIKLSSYDDVDQAVLYWFDQAQKYNNITISGIEIQLQALKFATMLKNVSSIYKIKRAWDAIAVASEIDKVAPFQALN</sequence>
<dbReference type="Gene3D" id="1.10.10.60">
    <property type="entry name" value="Homeodomain-like"/>
    <property type="match status" value="2"/>
</dbReference>
<keyword evidence="3" id="KW-1185">Reference proteome</keyword>
<proteinExistence type="predicted"/>
<gene>
    <name evidence="2" type="ORF">BpHYR1_011523</name>
</gene>
<dbReference type="Pfam" id="PF04218">
    <property type="entry name" value="CENP-B_N"/>
    <property type="match status" value="1"/>
</dbReference>
<dbReference type="InterPro" id="IPR009057">
    <property type="entry name" value="Homeodomain-like_sf"/>
</dbReference>
<evidence type="ECO:0000313" key="2">
    <source>
        <dbReference type="EMBL" id="RNA16597.1"/>
    </source>
</evidence>
<dbReference type="Proteomes" id="UP000276133">
    <property type="component" value="Unassembled WGS sequence"/>
</dbReference>
<dbReference type="PANTHER" id="PTHR19303:SF73">
    <property type="entry name" value="PROTEIN PDC2"/>
    <property type="match status" value="1"/>
</dbReference>
<reference evidence="2 3" key="1">
    <citation type="journal article" date="2018" name="Sci. Rep.">
        <title>Genomic signatures of local adaptation to the degree of environmental predictability in rotifers.</title>
        <authorList>
            <person name="Franch-Gras L."/>
            <person name="Hahn C."/>
            <person name="Garcia-Roger E.M."/>
            <person name="Carmona M.J."/>
            <person name="Serra M."/>
            <person name="Gomez A."/>
        </authorList>
    </citation>
    <scope>NUCLEOTIDE SEQUENCE [LARGE SCALE GENOMIC DNA]</scope>
    <source>
        <strain evidence="2">HYR1</strain>
    </source>
</reference>
<evidence type="ECO:0000313" key="3">
    <source>
        <dbReference type="Proteomes" id="UP000276133"/>
    </source>
</evidence>
<dbReference type="OrthoDB" id="125347at2759"/>
<dbReference type="EMBL" id="REGN01004671">
    <property type="protein sequence ID" value="RNA16597.1"/>
    <property type="molecule type" value="Genomic_DNA"/>
</dbReference>
<dbReference type="SUPFAM" id="SSF46689">
    <property type="entry name" value="Homeodomain-like"/>
    <property type="match status" value="1"/>
</dbReference>
<dbReference type="GO" id="GO:0005634">
    <property type="term" value="C:nucleus"/>
    <property type="evidence" value="ECO:0007669"/>
    <property type="project" value="TreeGrafter"/>
</dbReference>
<accession>A0A3M7QZ12</accession>
<feature type="domain" description="HTH psq-type" evidence="1">
    <location>
        <begin position="8"/>
        <end position="58"/>
    </location>
</feature>
<protein>
    <submittedName>
        <fullName evidence="2">Tigger transposable element-derived 6</fullName>
    </submittedName>
</protein>
<name>A0A3M7QZ12_BRAPC</name>